<evidence type="ECO:0000313" key="1">
    <source>
        <dbReference type="EMBL" id="CAB4138652.1"/>
    </source>
</evidence>
<gene>
    <name evidence="1" type="ORF">UFOVP331_212</name>
</gene>
<accession>A0A6J5LXS7</accession>
<dbReference type="EMBL" id="LR796345">
    <property type="protein sequence ID" value="CAB4138652.1"/>
    <property type="molecule type" value="Genomic_DNA"/>
</dbReference>
<name>A0A6J5LXS7_9CAUD</name>
<organism evidence="1">
    <name type="scientific">uncultured Caudovirales phage</name>
    <dbReference type="NCBI Taxonomy" id="2100421"/>
    <lineage>
        <taxon>Viruses</taxon>
        <taxon>Duplodnaviria</taxon>
        <taxon>Heunggongvirae</taxon>
        <taxon>Uroviricota</taxon>
        <taxon>Caudoviricetes</taxon>
        <taxon>Peduoviridae</taxon>
        <taxon>Maltschvirus</taxon>
        <taxon>Maltschvirus maltsch</taxon>
    </lineage>
</organism>
<protein>
    <submittedName>
        <fullName evidence="1">Uncharacterized protein</fullName>
    </submittedName>
</protein>
<sequence length="285" mass="33026">MKINHSKYKNTGILFELLVRQITADSLSGKDSKATHILKKFFVKTELGKEYKLYETLLSKKHLSDSKAEIIINTIIESSKQLNRKSLKRQKYNLINEISKHYNLDEFFKTKLPNYKAQAALYTLIEIYGSENLSNPDQIIANKISLLETLTNKEVNEKQVKDNLLEEFKSYDADLRILTYKVLLEKFNGKYANLNNNQKLVLKEFINSVDSTPTLRTFYNTKITEIKKSLSDLNKKVTDKATNIKINEVAKMLTELNKTDKIDNDDLVNLLQYYELLEELSSIHG</sequence>
<reference evidence="1" key="1">
    <citation type="submission" date="2020-04" db="EMBL/GenBank/DDBJ databases">
        <authorList>
            <person name="Chiriac C."/>
            <person name="Salcher M."/>
            <person name="Ghai R."/>
            <person name="Kavagutti S V."/>
        </authorList>
    </citation>
    <scope>NUCLEOTIDE SEQUENCE</scope>
</reference>
<proteinExistence type="predicted"/>